<keyword evidence="3" id="KW-1185">Reference proteome</keyword>
<dbReference type="RefSeq" id="WP_061787692.1">
    <property type="nucleotide sequence ID" value="NZ_LR134406.1"/>
</dbReference>
<evidence type="ECO:0000313" key="2">
    <source>
        <dbReference type="EMBL" id="VEH71332.1"/>
    </source>
</evidence>
<reference evidence="2 3" key="1">
    <citation type="submission" date="2018-12" db="EMBL/GenBank/DDBJ databases">
        <authorList>
            <consortium name="Pathogen Informatics"/>
        </authorList>
    </citation>
    <scope>NUCLEOTIDE SEQUENCE [LARGE SCALE GENOMIC DNA]</scope>
    <source>
        <strain evidence="2 3">NCTC12967</strain>
    </source>
</reference>
<feature type="region of interest" description="Disordered" evidence="1">
    <location>
        <begin position="709"/>
        <end position="731"/>
    </location>
</feature>
<evidence type="ECO:0000256" key="1">
    <source>
        <dbReference type="SAM" id="MobiDB-lite"/>
    </source>
</evidence>
<name>A0A3S4UE94_9ACTN</name>
<dbReference type="GeneID" id="64408072"/>
<organism evidence="2 3">
    <name type="scientific">Arachnia propionica</name>
    <dbReference type="NCBI Taxonomy" id="1750"/>
    <lineage>
        <taxon>Bacteria</taxon>
        <taxon>Bacillati</taxon>
        <taxon>Actinomycetota</taxon>
        <taxon>Actinomycetes</taxon>
        <taxon>Propionibacteriales</taxon>
        <taxon>Propionibacteriaceae</taxon>
        <taxon>Arachnia</taxon>
    </lineage>
</organism>
<accession>A0A3S4UE94</accession>
<sequence length="731" mass="79010">MTTHVFPGLGCVPLINYLAALGVAKGVSEQADPAARFGWRAGVFRMDTEVEDITEFFVRDFVPTPVFSPWNAGSGFGEKDKTPLKYIRMLESSTTARLTSYRDTLAVIRLVLTAKSGKGWSKERLVQELRNRLPDDALPWMDASVVLTAKKTEYPPILGTGGNDGRLDFSTNVHQRLVDVLPELGAEPERSRAWMRDLLWGRSTEKLLAASVGQGDPAGAGTPGSSAFGSADAMVNPWAFILMVEGAMLFAASAAKKLGEQNSRVAIPFTVSSSPDGPIPGSANEDGRGELWAPLLESVTLAELRQVFEEARVSWDGGTANNAVAMYAAAHSFGVNRGISAFQRFGFLKRNGLAFVAVPLDHVEVRSRPEVIMAREPLRRARTFHKASGVASKTAARRFDASVTAFVRDPEWWNGIAMLRAQTELELTALRSRKNREELGHPSKLVPANAVIPVCRELFLKSPEARIAAGIASATFLPPTASQQGGGSGGQPIRRLLVGADPKNPKDPIDPEVMVPGLGVRPTVDVLADLVVWLAQHPGEGTRLARGWLPFLSHRYLVSWTDIHAWVGGLLDDDLVTHHLLAFLAVDWSGGNYMDNVTPDGECLFLDPTLAILQALASGSVRVRETAPDATGVVVGLEPSWSLQLRADRVADVHRAASGVISRGTISLPRTGETDIQVHTHSARISRPGLGPRILAALAAPSKPWALKRSAPEVENTEPYETTDLYEGALQ</sequence>
<dbReference type="EMBL" id="LR134406">
    <property type="protein sequence ID" value="VEH71332.1"/>
    <property type="molecule type" value="Genomic_DNA"/>
</dbReference>
<gene>
    <name evidence="2" type="ORF">NCTC12967_02651</name>
</gene>
<protein>
    <submittedName>
        <fullName evidence="2">CRISPR-associated protein Csx17, subtype Dpsyc</fullName>
    </submittedName>
</protein>
<evidence type="ECO:0000313" key="3">
    <source>
        <dbReference type="Proteomes" id="UP000273044"/>
    </source>
</evidence>
<dbReference type="NCBIfam" id="TIGR04113">
    <property type="entry name" value="cas_csx17"/>
    <property type="match status" value="1"/>
</dbReference>
<dbReference type="AlphaFoldDB" id="A0A3S4UE94"/>
<proteinExistence type="predicted"/>
<dbReference type="Proteomes" id="UP000273044">
    <property type="component" value="Chromosome"/>
</dbReference>
<dbReference type="InterPro" id="IPR026483">
    <property type="entry name" value="Cas_Csx17"/>
</dbReference>